<dbReference type="Gene3D" id="1.10.287.470">
    <property type="entry name" value="Helix hairpin bin"/>
    <property type="match status" value="1"/>
</dbReference>
<organism evidence="3 4">
    <name type="scientific">Psychrosphaera saromensis</name>
    <dbReference type="NCBI Taxonomy" id="716813"/>
    <lineage>
        <taxon>Bacteria</taxon>
        <taxon>Pseudomonadati</taxon>
        <taxon>Pseudomonadota</taxon>
        <taxon>Gammaproteobacteria</taxon>
        <taxon>Alteromonadales</taxon>
        <taxon>Pseudoalteromonadaceae</taxon>
        <taxon>Psychrosphaera</taxon>
    </lineage>
</organism>
<keyword evidence="4" id="KW-1185">Reference proteome</keyword>
<dbReference type="EMBL" id="MSCH01000003">
    <property type="protein sequence ID" value="PQJ52630.1"/>
    <property type="molecule type" value="Genomic_DNA"/>
</dbReference>
<dbReference type="GO" id="GO:1990281">
    <property type="term" value="C:efflux pump complex"/>
    <property type="evidence" value="ECO:0007669"/>
    <property type="project" value="TreeGrafter"/>
</dbReference>
<reference evidence="3 4" key="1">
    <citation type="submission" date="2016-12" db="EMBL/GenBank/DDBJ databases">
        <title>Diversity of luminous bacteria.</title>
        <authorList>
            <person name="Yoshizawa S."/>
            <person name="Kogure K."/>
        </authorList>
    </citation>
    <scope>NUCLEOTIDE SEQUENCE [LARGE SCALE GENOMIC DNA]</scope>
    <source>
        <strain evidence="3 4">SA4-48</strain>
    </source>
</reference>
<dbReference type="NCBIfam" id="TIGR01730">
    <property type="entry name" value="RND_mfp"/>
    <property type="match status" value="1"/>
</dbReference>
<proteinExistence type="inferred from homology"/>
<feature type="domain" description="Multidrug resistance protein MdtA-like barrel-sandwich hybrid" evidence="2">
    <location>
        <begin position="73"/>
        <end position="206"/>
    </location>
</feature>
<sequence length="397" mass="43507">MNKKWIKIAAPILAFIFGIVGMNVIGASGPEEEEKKPVETRPTVKVEKVSSLTHQVVITGHGEVRPLESTILSAQVSGEVVSWNPNFVAGGLVKRGDVLFNVNPDNYQAAVLQAEAALTSAQSSLIQERGLADVAEREAKTLPNSRVTDLYLRKPQLLSAQAAVKSAQARLKLAQRDLSYCEVRAPYDALVIARDIGKGQNVNQGARVGEINNIETAEIIFPIAGFDSAFLPNQLLGLEADVSKDGRYAFNRPGKIVRDLGVVDSDTRMTNIVVQVENPYSIDSSLPKMQFGNYVTVRFNGQSLNNVFKLSQDLVTNNSVWVATDENKLDIRRIEVIREEADYFIVGNGLKNGDNLILTLPEYPQKDMDVLIAGQKDIKAKDKSDDVSVEPTSSEKE</sequence>
<dbReference type="GO" id="GO:0015562">
    <property type="term" value="F:efflux transmembrane transporter activity"/>
    <property type="evidence" value="ECO:0007669"/>
    <property type="project" value="TreeGrafter"/>
</dbReference>
<name>A0A2S7UTM7_9GAMM</name>
<dbReference type="OrthoDB" id="5730196at2"/>
<gene>
    <name evidence="3" type="ORF">BTO11_02480</name>
</gene>
<evidence type="ECO:0000313" key="4">
    <source>
        <dbReference type="Proteomes" id="UP000239007"/>
    </source>
</evidence>
<evidence type="ECO:0000256" key="1">
    <source>
        <dbReference type="ARBA" id="ARBA00009477"/>
    </source>
</evidence>
<evidence type="ECO:0000259" key="2">
    <source>
        <dbReference type="Pfam" id="PF25917"/>
    </source>
</evidence>
<dbReference type="PANTHER" id="PTHR30469:SF12">
    <property type="entry name" value="MULTIDRUG RESISTANCE PROTEIN MDTA"/>
    <property type="match status" value="1"/>
</dbReference>
<dbReference type="Pfam" id="PF25917">
    <property type="entry name" value="BSH_RND"/>
    <property type="match status" value="1"/>
</dbReference>
<dbReference type="Gene3D" id="2.40.50.100">
    <property type="match status" value="1"/>
</dbReference>
<protein>
    <submittedName>
        <fullName evidence="3">Efflux transporter periplasmic adaptor subunit</fullName>
    </submittedName>
</protein>
<comment type="caution">
    <text evidence="3">The sequence shown here is derived from an EMBL/GenBank/DDBJ whole genome shotgun (WGS) entry which is preliminary data.</text>
</comment>
<dbReference type="Gene3D" id="2.40.30.170">
    <property type="match status" value="1"/>
</dbReference>
<dbReference type="SUPFAM" id="SSF111369">
    <property type="entry name" value="HlyD-like secretion proteins"/>
    <property type="match status" value="1"/>
</dbReference>
<accession>A0A2S7UTM7</accession>
<dbReference type="Proteomes" id="UP000239007">
    <property type="component" value="Unassembled WGS sequence"/>
</dbReference>
<comment type="similarity">
    <text evidence="1">Belongs to the membrane fusion protein (MFP) (TC 8.A.1) family.</text>
</comment>
<dbReference type="AlphaFoldDB" id="A0A2S7UTM7"/>
<dbReference type="Gene3D" id="2.40.420.20">
    <property type="match status" value="1"/>
</dbReference>
<dbReference type="RefSeq" id="WP_105051093.1">
    <property type="nucleotide sequence ID" value="NZ_BMYG01000004.1"/>
</dbReference>
<evidence type="ECO:0000313" key="3">
    <source>
        <dbReference type="EMBL" id="PQJ52630.1"/>
    </source>
</evidence>
<dbReference type="PANTHER" id="PTHR30469">
    <property type="entry name" value="MULTIDRUG RESISTANCE PROTEIN MDTA"/>
    <property type="match status" value="1"/>
</dbReference>
<dbReference type="InterPro" id="IPR058625">
    <property type="entry name" value="MdtA-like_BSH"/>
</dbReference>
<dbReference type="InterPro" id="IPR006143">
    <property type="entry name" value="RND_pump_MFP"/>
</dbReference>